<organism evidence="1 2">
    <name type="scientific">Alkalibacterium gilvum</name>
    <dbReference type="NCBI Taxonomy" id="1130080"/>
    <lineage>
        <taxon>Bacteria</taxon>
        <taxon>Bacillati</taxon>
        <taxon>Bacillota</taxon>
        <taxon>Bacilli</taxon>
        <taxon>Lactobacillales</taxon>
        <taxon>Carnobacteriaceae</taxon>
        <taxon>Alkalibacterium</taxon>
    </lineage>
</organism>
<keyword evidence="2" id="KW-1185">Reference proteome</keyword>
<dbReference type="OrthoDB" id="2166632at2"/>
<dbReference type="RefSeq" id="WP_091634216.1">
    <property type="nucleotide sequence ID" value="NZ_FNYW01000014.1"/>
</dbReference>
<sequence length="79" mass="9370">MTDSINKRLTHFQSYAESLSMTPEEYALSLHEKNQAIKSVFLKSESKFELFVREFHNLLDNLTHYKETEAKKDRMSIRS</sequence>
<reference evidence="2" key="1">
    <citation type="submission" date="2016-10" db="EMBL/GenBank/DDBJ databases">
        <authorList>
            <person name="Varghese N."/>
            <person name="Submissions S."/>
        </authorList>
    </citation>
    <scope>NUCLEOTIDE SEQUENCE [LARGE SCALE GENOMIC DNA]</scope>
    <source>
        <strain evidence="2">DSM 25751</strain>
    </source>
</reference>
<accession>A0A1H6SWZ6</accession>
<dbReference type="AlphaFoldDB" id="A0A1H6SWZ6"/>
<gene>
    <name evidence="1" type="ORF">SAMN04488113_1143</name>
</gene>
<protein>
    <submittedName>
        <fullName evidence="1">Uncharacterized protein</fullName>
    </submittedName>
</protein>
<name>A0A1H6SWZ6_9LACT</name>
<evidence type="ECO:0000313" key="2">
    <source>
        <dbReference type="Proteomes" id="UP000198564"/>
    </source>
</evidence>
<proteinExistence type="predicted"/>
<evidence type="ECO:0000313" key="1">
    <source>
        <dbReference type="EMBL" id="SEI72403.1"/>
    </source>
</evidence>
<dbReference type="Proteomes" id="UP000198564">
    <property type="component" value="Unassembled WGS sequence"/>
</dbReference>
<dbReference type="EMBL" id="FNYW01000014">
    <property type="protein sequence ID" value="SEI72403.1"/>
    <property type="molecule type" value="Genomic_DNA"/>
</dbReference>